<gene>
    <name evidence="7" type="ORF">MEDL_45327</name>
</gene>
<dbReference type="AlphaFoldDB" id="A0A8S3TUY6"/>
<proteinExistence type="predicted"/>
<evidence type="ECO:0000256" key="2">
    <source>
        <dbReference type="ARBA" id="ARBA00023157"/>
    </source>
</evidence>
<keyword evidence="1" id="KW-0677">Repeat</keyword>
<keyword evidence="5" id="KW-0472">Membrane</keyword>
<dbReference type="EMBL" id="CAJPWZ010002187">
    <property type="protein sequence ID" value="CAG2232597.1"/>
    <property type="molecule type" value="Genomic_DNA"/>
</dbReference>
<dbReference type="PROSITE" id="PS01180">
    <property type="entry name" value="CUB"/>
    <property type="match status" value="2"/>
</dbReference>
<reference evidence="7" key="1">
    <citation type="submission" date="2021-03" db="EMBL/GenBank/DDBJ databases">
        <authorList>
            <person name="Bekaert M."/>
        </authorList>
    </citation>
    <scope>NUCLEOTIDE SEQUENCE</scope>
</reference>
<dbReference type="Gene3D" id="2.60.120.290">
    <property type="entry name" value="Spermadhesin, CUB domain"/>
    <property type="match status" value="2"/>
</dbReference>
<dbReference type="Pfam" id="PF00431">
    <property type="entry name" value="CUB"/>
    <property type="match status" value="2"/>
</dbReference>
<dbReference type="OrthoDB" id="6097916at2759"/>
<keyword evidence="5" id="KW-0812">Transmembrane</keyword>
<feature type="transmembrane region" description="Helical" evidence="5">
    <location>
        <begin position="269"/>
        <end position="295"/>
    </location>
</feature>
<evidence type="ECO:0000313" key="7">
    <source>
        <dbReference type="EMBL" id="CAG2232597.1"/>
    </source>
</evidence>
<evidence type="ECO:0000256" key="1">
    <source>
        <dbReference type="ARBA" id="ARBA00022737"/>
    </source>
</evidence>
<dbReference type="SMART" id="SM00042">
    <property type="entry name" value="CUB"/>
    <property type="match status" value="2"/>
</dbReference>
<dbReference type="Proteomes" id="UP000683360">
    <property type="component" value="Unassembled WGS sequence"/>
</dbReference>
<accession>A0A8S3TUY6</accession>
<feature type="compositionally biased region" description="Polar residues" evidence="4">
    <location>
        <begin position="432"/>
        <end position="442"/>
    </location>
</feature>
<dbReference type="InterPro" id="IPR000859">
    <property type="entry name" value="CUB_dom"/>
</dbReference>
<protein>
    <submittedName>
        <fullName evidence="7">CUBN</fullName>
    </submittedName>
</protein>
<comment type="caution">
    <text evidence="7">The sequence shown here is derived from an EMBL/GenBank/DDBJ whole genome shotgun (WGS) entry which is preliminary data.</text>
</comment>
<feature type="domain" description="CUB" evidence="6">
    <location>
        <begin position="10"/>
        <end position="125"/>
    </location>
</feature>
<sequence length="930" mass="103455">MCISKVCSQCSGRTSVLPVGYSAATVQSPNYDNGYPTDITCSWKHSTSIRGSSLLVQINASIDCTGDTINIYDGTNTTGLNLHTCLTKGYPRYFIASTGYIYTSFITDSMSNAAEKGFSYNVISAKDFSDSACSSIQTIVASTTVQYISSPMFPNDYPANSECSWRIERIGDQEPLELSFRFIDIEADDKMCRYDYVKIIDDATGTTIITSCGRDEWFPSQKYTTKGNVTVMFHSDISSEHRGFLLAYQIQSSSKTSSDDDSCYFNNCVILPVLLAVGGVILIAVIACCVMCFVGKMYAVPKTVKVSSVQKKPSFRHIFIPKFVNKKQKNIFLKMEEDSIISRPPIATAQTQYTSNDIIHSKLSEARKTTLKAINEKDTTIAASYTKLIKRNQDKHKEILQNSIIEDDISSNFALQKSGQFASEKTNKECQNEQVESTTNAGLSKMDSISYEKEGNTSIKEKRKTKSSITRNKKTHSTSTIDEGKVSVPADNVNKNFDMVKTKVKLKPDLNKNIESRYKAFFRKSIEDPFPPNNTDGSVSKPAAELEKPIEKVAHTALKGYQKCKKFKEIIAHTDLKGYQKCKNSRLTAVAHTDLKGYQKCKNSRLTAVAHTTLKGYQKSHTDLKGYQKCKNSRLTAVAHTTLKGYQKCKNSRLTAVAHTDLKGYQKCKNSRLTAVAHTTLKGYQKCKNSRLTAVAHTDLKGYQKCKNSRLTAVAHTALKGYQKCNNSRLTAVAHTTLKGYQKCKNSRLTAVAHTALKGYQKCKNSRLTAVAHTALKGYQKCKNSRLTAVAHTDLKGYQKSHTALKGYQKCKNSRLTAVAHTDLKGYQKCKNSRLTAVAHTDLKGYQKCKNSRLTAVAHTDLKGYQKCKNSRLTAVAHTDLKGYQKCKNSRLTAVAHTDLKGYQKCKNSRLTAVAHTALKGYQKCKNSRR</sequence>
<evidence type="ECO:0000259" key="6">
    <source>
        <dbReference type="PROSITE" id="PS01180"/>
    </source>
</evidence>
<evidence type="ECO:0000256" key="4">
    <source>
        <dbReference type="SAM" id="MobiDB-lite"/>
    </source>
</evidence>
<name>A0A8S3TUY6_MYTED</name>
<dbReference type="PANTHER" id="PTHR24251">
    <property type="entry name" value="OVOCHYMASE-RELATED"/>
    <property type="match status" value="1"/>
</dbReference>
<comment type="caution">
    <text evidence="3">Lacks conserved residue(s) required for the propagation of feature annotation.</text>
</comment>
<feature type="compositionally biased region" description="Basic residues" evidence="4">
    <location>
        <begin position="461"/>
        <end position="476"/>
    </location>
</feature>
<evidence type="ECO:0000313" key="8">
    <source>
        <dbReference type="Proteomes" id="UP000683360"/>
    </source>
</evidence>
<organism evidence="7 8">
    <name type="scientific">Mytilus edulis</name>
    <name type="common">Blue mussel</name>
    <dbReference type="NCBI Taxonomy" id="6550"/>
    <lineage>
        <taxon>Eukaryota</taxon>
        <taxon>Metazoa</taxon>
        <taxon>Spiralia</taxon>
        <taxon>Lophotrochozoa</taxon>
        <taxon>Mollusca</taxon>
        <taxon>Bivalvia</taxon>
        <taxon>Autobranchia</taxon>
        <taxon>Pteriomorphia</taxon>
        <taxon>Mytilida</taxon>
        <taxon>Mytiloidea</taxon>
        <taxon>Mytilidae</taxon>
        <taxon>Mytilinae</taxon>
        <taxon>Mytilus</taxon>
    </lineage>
</organism>
<dbReference type="CDD" id="cd00041">
    <property type="entry name" value="CUB"/>
    <property type="match status" value="2"/>
</dbReference>
<feature type="domain" description="CUB" evidence="6">
    <location>
        <begin position="133"/>
        <end position="251"/>
    </location>
</feature>
<keyword evidence="8" id="KW-1185">Reference proteome</keyword>
<dbReference type="InterPro" id="IPR035914">
    <property type="entry name" value="Sperma_CUB_dom_sf"/>
</dbReference>
<feature type="region of interest" description="Disordered" evidence="4">
    <location>
        <begin position="424"/>
        <end position="483"/>
    </location>
</feature>
<keyword evidence="2" id="KW-1015">Disulfide bond</keyword>
<evidence type="ECO:0000256" key="5">
    <source>
        <dbReference type="SAM" id="Phobius"/>
    </source>
</evidence>
<dbReference type="PANTHER" id="PTHR24251:SF30">
    <property type="entry name" value="MEMBRANE FRIZZLED-RELATED PROTEIN"/>
    <property type="match status" value="1"/>
</dbReference>
<dbReference type="SUPFAM" id="SSF49854">
    <property type="entry name" value="Spermadhesin, CUB domain"/>
    <property type="match status" value="2"/>
</dbReference>
<keyword evidence="5" id="KW-1133">Transmembrane helix</keyword>
<evidence type="ECO:0000256" key="3">
    <source>
        <dbReference type="PROSITE-ProRule" id="PRU00059"/>
    </source>
</evidence>